<comment type="similarity">
    <text evidence="2">Belongs to the Nudix hydrolase family. NudF subfamily.</text>
</comment>
<comment type="function">
    <text evidence="8">Acts on ADP-mannose and ADP-glucose as well as ADP-ribose. Prevents glycogen biosynthesis. The reaction catalyzed by this enzyme is a limiting step of the gluconeogenic process.</text>
</comment>
<evidence type="ECO:0000256" key="11">
    <source>
        <dbReference type="ARBA" id="ARBA00033056"/>
    </source>
</evidence>
<accession>A0A5C4N204</accession>
<dbReference type="InterPro" id="IPR020084">
    <property type="entry name" value="NUDIX_hydrolase_CS"/>
</dbReference>
<dbReference type="InterPro" id="IPR015797">
    <property type="entry name" value="NUDIX_hydrolase-like_dom_sf"/>
</dbReference>
<organism evidence="16 17">
    <name type="scientific">Rubellimicrobium rubrum</name>
    <dbReference type="NCBI Taxonomy" id="2585369"/>
    <lineage>
        <taxon>Bacteria</taxon>
        <taxon>Pseudomonadati</taxon>
        <taxon>Pseudomonadota</taxon>
        <taxon>Alphaproteobacteria</taxon>
        <taxon>Rhodobacterales</taxon>
        <taxon>Roseobacteraceae</taxon>
        <taxon>Rubellimicrobium</taxon>
    </lineage>
</organism>
<comment type="catalytic activity">
    <reaction evidence="12">
        <text>ADP-D-ribose + H2O = D-ribose 5-phosphate + AMP + 2 H(+)</text>
        <dbReference type="Rhea" id="RHEA:10412"/>
        <dbReference type="ChEBI" id="CHEBI:15377"/>
        <dbReference type="ChEBI" id="CHEBI:15378"/>
        <dbReference type="ChEBI" id="CHEBI:57967"/>
        <dbReference type="ChEBI" id="CHEBI:78346"/>
        <dbReference type="ChEBI" id="CHEBI:456215"/>
        <dbReference type="EC" id="3.6.1.13"/>
    </reaction>
</comment>
<dbReference type="Pfam" id="PF06094">
    <property type="entry name" value="GGACT"/>
    <property type="match status" value="1"/>
</dbReference>
<name>A0A5C4N204_9RHOB</name>
<dbReference type="PANTHER" id="PTHR11839:SF5">
    <property type="entry name" value="ADP-RIBOSE PYROPHOSPHATASE"/>
    <property type="match status" value="1"/>
</dbReference>
<evidence type="ECO:0000256" key="8">
    <source>
        <dbReference type="ARBA" id="ARBA00025164"/>
    </source>
</evidence>
<evidence type="ECO:0000256" key="12">
    <source>
        <dbReference type="ARBA" id="ARBA00049546"/>
    </source>
</evidence>
<feature type="binding site" evidence="13">
    <location>
        <position position="282"/>
    </location>
    <ligand>
        <name>Mg(2+)</name>
        <dbReference type="ChEBI" id="CHEBI:18420"/>
        <label>1</label>
    </ligand>
</feature>
<dbReference type="InterPro" id="IPR009288">
    <property type="entry name" value="AIG2-like_dom"/>
</dbReference>
<dbReference type="Pfam" id="PF00293">
    <property type="entry name" value="NUDIX"/>
    <property type="match status" value="1"/>
</dbReference>
<sequence>MGGAQLLMTTFFFYGTLRYRPMLELLSGGTNGASCREAVLPGHRVLRSVEGDLPILIEDGTTSAKGTAWTLSQDAQERLDAYELPFGYTRRPVTVLAEGQPVDAQAYFPPGSLEASGEDWSYEGWLRHSLPLPMRRAAEIATNEPPLGGEALQVQGSMIDHRAAASLRARGMPTRLRHRAGPEDFELRRAGPPAGTFFRFEGLEIDHRRFNGERATGLSREVMVGADAALVLPYDEARDRVLLVEQFRTGPARRGDPQPWILEPVAGLVDAGETPKEAALREAKEEAHLDLGSLIPMFTGYASPGNATDHFFAYLALCDLPDDHATSGGLEAEHEDLRLHLLPFEEAMGLVESGEANAVPLISMLLWLDRWRAKRR</sequence>
<dbReference type="GO" id="GO:0019693">
    <property type="term" value="P:ribose phosphate metabolic process"/>
    <property type="evidence" value="ECO:0007669"/>
    <property type="project" value="TreeGrafter"/>
</dbReference>
<evidence type="ECO:0000256" key="4">
    <source>
        <dbReference type="ARBA" id="ARBA00013297"/>
    </source>
</evidence>
<dbReference type="InterPro" id="IPR004385">
    <property type="entry name" value="NDP_pyrophosphatase"/>
</dbReference>
<gene>
    <name evidence="16" type="ORF">FHG66_00035</name>
</gene>
<feature type="short sequence motif" description="Nudix box" evidence="14">
    <location>
        <begin position="267"/>
        <end position="289"/>
    </location>
</feature>
<feature type="binding site" evidence="13">
    <location>
        <position position="286"/>
    </location>
    <ligand>
        <name>Mg(2+)</name>
        <dbReference type="ChEBI" id="CHEBI:18420"/>
        <label>1</label>
    </ligand>
</feature>
<evidence type="ECO:0000256" key="9">
    <source>
        <dbReference type="ARBA" id="ARBA00030162"/>
    </source>
</evidence>
<dbReference type="CDD" id="cd24155">
    <property type="entry name" value="NUDIX_ADPRase"/>
    <property type="match status" value="1"/>
</dbReference>
<dbReference type="OrthoDB" id="5292471at2"/>
<protein>
    <recommendedName>
        <fullName evidence="4">ADP-ribose pyrophosphatase</fullName>
        <ecNumber evidence="3">3.6.1.13</ecNumber>
    </recommendedName>
    <alternativeName>
        <fullName evidence="9">ADP-ribose diphosphatase</fullName>
    </alternativeName>
    <alternativeName>
        <fullName evidence="11">ADP-ribose phosphohydrolase</fullName>
    </alternativeName>
    <alternativeName>
        <fullName evidence="10">Adenosine diphosphoribose pyrophosphatase</fullName>
    </alternativeName>
</protein>
<dbReference type="Gene3D" id="3.10.490.10">
    <property type="entry name" value="Gamma-glutamyl cyclotransferase-like"/>
    <property type="match status" value="1"/>
</dbReference>
<evidence type="ECO:0000256" key="1">
    <source>
        <dbReference type="ARBA" id="ARBA00001946"/>
    </source>
</evidence>
<reference evidence="16 17" key="1">
    <citation type="submission" date="2019-06" db="EMBL/GenBank/DDBJ databases">
        <title>YIM 131921 draft genome.</title>
        <authorList>
            <person name="Jiang L."/>
        </authorList>
    </citation>
    <scope>NUCLEOTIDE SEQUENCE [LARGE SCALE GENOMIC DNA]</scope>
    <source>
        <strain evidence="16 17">YIM 131921</strain>
    </source>
</reference>
<dbReference type="SUPFAM" id="SSF110857">
    <property type="entry name" value="Gamma-glutamyl cyclotransferase-like"/>
    <property type="match status" value="1"/>
</dbReference>
<dbReference type="InterPro" id="IPR000086">
    <property type="entry name" value="NUDIX_hydrolase_dom"/>
</dbReference>
<evidence type="ECO:0000256" key="2">
    <source>
        <dbReference type="ARBA" id="ARBA00007482"/>
    </source>
</evidence>
<comment type="cofactor">
    <cofactor evidence="1 13">
        <name>Mg(2+)</name>
        <dbReference type="ChEBI" id="CHEBI:18420"/>
    </cofactor>
</comment>
<evidence type="ECO:0000256" key="7">
    <source>
        <dbReference type="ARBA" id="ARBA00022842"/>
    </source>
</evidence>
<dbReference type="PROSITE" id="PS51462">
    <property type="entry name" value="NUDIX"/>
    <property type="match status" value="1"/>
</dbReference>
<dbReference type="InterPro" id="IPR036568">
    <property type="entry name" value="GGCT-like_sf"/>
</dbReference>
<evidence type="ECO:0000256" key="6">
    <source>
        <dbReference type="ARBA" id="ARBA00022801"/>
    </source>
</evidence>
<dbReference type="AlphaFoldDB" id="A0A5C4N204"/>
<dbReference type="GO" id="GO:0006753">
    <property type="term" value="P:nucleoside phosphate metabolic process"/>
    <property type="evidence" value="ECO:0007669"/>
    <property type="project" value="TreeGrafter"/>
</dbReference>
<dbReference type="CDD" id="cd06661">
    <property type="entry name" value="GGCT_like"/>
    <property type="match status" value="1"/>
</dbReference>
<dbReference type="InterPro" id="IPR013024">
    <property type="entry name" value="GGCT-like"/>
</dbReference>
<dbReference type="EC" id="3.6.1.13" evidence="3"/>
<dbReference type="Gene3D" id="3.90.79.10">
    <property type="entry name" value="Nucleoside Triphosphate Pyrophosphohydrolase"/>
    <property type="match status" value="1"/>
</dbReference>
<keyword evidence="17" id="KW-1185">Reference proteome</keyword>
<evidence type="ECO:0000256" key="10">
    <source>
        <dbReference type="ARBA" id="ARBA00030308"/>
    </source>
</evidence>
<dbReference type="NCBIfam" id="TIGR00052">
    <property type="entry name" value="nudix-type nucleoside diphosphatase, YffH/AdpP family"/>
    <property type="match status" value="1"/>
</dbReference>
<feature type="binding site" evidence="13">
    <location>
        <position position="335"/>
    </location>
    <ligand>
        <name>Mg(2+)</name>
        <dbReference type="ChEBI" id="CHEBI:18420"/>
        <label>1</label>
    </ligand>
</feature>
<keyword evidence="6" id="KW-0378">Hydrolase</keyword>
<dbReference type="GO" id="GO:0005829">
    <property type="term" value="C:cytosol"/>
    <property type="evidence" value="ECO:0007669"/>
    <property type="project" value="TreeGrafter"/>
</dbReference>
<evidence type="ECO:0000256" key="3">
    <source>
        <dbReference type="ARBA" id="ARBA00012453"/>
    </source>
</evidence>
<dbReference type="EMBL" id="VDFU01000001">
    <property type="protein sequence ID" value="TNC52724.1"/>
    <property type="molecule type" value="Genomic_DNA"/>
</dbReference>
<dbReference type="PROSITE" id="PS00893">
    <property type="entry name" value="NUDIX_BOX"/>
    <property type="match status" value="1"/>
</dbReference>
<evidence type="ECO:0000259" key="15">
    <source>
        <dbReference type="PROSITE" id="PS51462"/>
    </source>
</evidence>
<evidence type="ECO:0000256" key="14">
    <source>
        <dbReference type="PIRSR" id="PIRSR604385-3"/>
    </source>
</evidence>
<dbReference type="PANTHER" id="PTHR11839">
    <property type="entry name" value="UDP/ADP-SUGAR PYROPHOSPHATASE"/>
    <property type="match status" value="1"/>
</dbReference>
<feature type="domain" description="Nudix hydrolase" evidence="15">
    <location>
        <begin position="224"/>
        <end position="364"/>
    </location>
</feature>
<evidence type="ECO:0000256" key="5">
    <source>
        <dbReference type="ARBA" id="ARBA00022723"/>
    </source>
</evidence>
<dbReference type="GO" id="GO:0047631">
    <property type="term" value="F:ADP-ribose diphosphatase activity"/>
    <property type="evidence" value="ECO:0007669"/>
    <property type="project" value="UniProtKB-EC"/>
</dbReference>
<evidence type="ECO:0000313" key="17">
    <source>
        <dbReference type="Proteomes" id="UP000305887"/>
    </source>
</evidence>
<dbReference type="GO" id="GO:0046872">
    <property type="term" value="F:metal ion binding"/>
    <property type="evidence" value="ECO:0007669"/>
    <property type="project" value="UniProtKB-KW"/>
</dbReference>
<evidence type="ECO:0000256" key="13">
    <source>
        <dbReference type="PIRSR" id="PIRSR604385-2"/>
    </source>
</evidence>
<evidence type="ECO:0000313" key="16">
    <source>
        <dbReference type="EMBL" id="TNC52724.1"/>
    </source>
</evidence>
<dbReference type="GO" id="GO:0019144">
    <property type="term" value="F:ADP-sugar diphosphatase activity"/>
    <property type="evidence" value="ECO:0007669"/>
    <property type="project" value="TreeGrafter"/>
</dbReference>
<dbReference type="SUPFAM" id="SSF55811">
    <property type="entry name" value="Nudix"/>
    <property type="match status" value="1"/>
</dbReference>
<keyword evidence="7 13" id="KW-0460">Magnesium</keyword>
<comment type="caution">
    <text evidence="16">The sequence shown here is derived from an EMBL/GenBank/DDBJ whole genome shotgun (WGS) entry which is preliminary data.</text>
</comment>
<feature type="binding site" evidence="13">
    <location>
        <position position="266"/>
    </location>
    <ligand>
        <name>Mg(2+)</name>
        <dbReference type="ChEBI" id="CHEBI:18420"/>
        <label>1</label>
    </ligand>
</feature>
<keyword evidence="5 13" id="KW-0479">Metal-binding</keyword>
<dbReference type="Proteomes" id="UP000305887">
    <property type="component" value="Unassembled WGS sequence"/>
</dbReference>
<proteinExistence type="inferred from homology"/>